<accession>A0A978W0E6</accession>
<reference evidence="1" key="1">
    <citation type="journal article" date="2021" name="Front. Plant Sci.">
        <title>Chromosome-Scale Genome Assembly for Chinese Sour Jujube and Insights Into Its Genome Evolution and Domestication Signature.</title>
        <authorList>
            <person name="Shen L.-Y."/>
            <person name="Luo H."/>
            <person name="Wang X.-L."/>
            <person name="Wang X.-M."/>
            <person name="Qiu X.-J."/>
            <person name="Liu H."/>
            <person name="Zhou S.-S."/>
            <person name="Jia K.-H."/>
            <person name="Nie S."/>
            <person name="Bao Y.-T."/>
            <person name="Zhang R.-G."/>
            <person name="Yun Q.-Z."/>
            <person name="Chai Y.-H."/>
            <person name="Lu J.-Y."/>
            <person name="Li Y."/>
            <person name="Zhao S.-W."/>
            <person name="Mao J.-F."/>
            <person name="Jia S.-G."/>
            <person name="Mao Y.-M."/>
        </authorList>
    </citation>
    <scope>NUCLEOTIDE SEQUENCE</scope>
    <source>
        <strain evidence="1">AT0</strain>
        <tissue evidence="1">Leaf</tissue>
    </source>
</reference>
<protein>
    <submittedName>
        <fullName evidence="1">Uncharacterized protein</fullName>
    </submittedName>
</protein>
<comment type="caution">
    <text evidence="1">The sequence shown here is derived from an EMBL/GenBank/DDBJ whole genome shotgun (WGS) entry which is preliminary data.</text>
</comment>
<proteinExistence type="predicted"/>
<dbReference type="EMBL" id="JAEACU010000001">
    <property type="protein sequence ID" value="KAH7545430.1"/>
    <property type="molecule type" value="Genomic_DNA"/>
</dbReference>
<gene>
    <name evidence="1" type="ORF">FEM48_Zijuj01G0093000</name>
</gene>
<sequence length="120" mass="14062">MACEVHMTTLKAESVSVVEIEPEQPLTTSPKFGIQRFFESHTQNDDRAERRLLWSDRCRVTQFATTYRYGRGQRGTDEELPSWTRGRGVGGSQRVMTWMQRKILKNGRMWTMREGVYETL</sequence>
<organism evidence="1 2">
    <name type="scientific">Ziziphus jujuba var. spinosa</name>
    <dbReference type="NCBI Taxonomy" id="714518"/>
    <lineage>
        <taxon>Eukaryota</taxon>
        <taxon>Viridiplantae</taxon>
        <taxon>Streptophyta</taxon>
        <taxon>Embryophyta</taxon>
        <taxon>Tracheophyta</taxon>
        <taxon>Spermatophyta</taxon>
        <taxon>Magnoliopsida</taxon>
        <taxon>eudicotyledons</taxon>
        <taxon>Gunneridae</taxon>
        <taxon>Pentapetalae</taxon>
        <taxon>rosids</taxon>
        <taxon>fabids</taxon>
        <taxon>Rosales</taxon>
        <taxon>Rhamnaceae</taxon>
        <taxon>Paliureae</taxon>
        <taxon>Ziziphus</taxon>
    </lineage>
</organism>
<evidence type="ECO:0000313" key="1">
    <source>
        <dbReference type="EMBL" id="KAH7545430.1"/>
    </source>
</evidence>
<dbReference type="AlphaFoldDB" id="A0A978W0E6"/>
<evidence type="ECO:0000313" key="2">
    <source>
        <dbReference type="Proteomes" id="UP000813462"/>
    </source>
</evidence>
<name>A0A978W0E6_ZIZJJ</name>
<dbReference type="Proteomes" id="UP000813462">
    <property type="component" value="Unassembled WGS sequence"/>
</dbReference>